<dbReference type="AlphaFoldDB" id="A0ABD0LNE8"/>
<feature type="domain" description="Dynein heavy chain C-terminal" evidence="1">
    <location>
        <begin position="8"/>
        <end position="112"/>
    </location>
</feature>
<organism evidence="2 3">
    <name type="scientific">Batillaria attramentaria</name>
    <dbReference type="NCBI Taxonomy" id="370345"/>
    <lineage>
        <taxon>Eukaryota</taxon>
        <taxon>Metazoa</taxon>
        <taxon>Spiralia</taxon>
        <taxon>Lophotrochozoa</taxon>
        <taxon>Mollusca</taxon>
        <taxon>Gastropoda</taxon>
        <taxon>Caenogastropoda</taxon>
        <taxon>Sorbeoconcha</taxon>
        <taxon>Cerithioidea</taxon>
        <taxon>Batillariidae</taxon>
        <taxon>Batillaria</taxon>
    </lineage>
</organism>
<proteinExistence type="predicted"/>
<keyword evidence="3" id="KW-1185">Reference proteome</keyword>
<dbReference type="InterPro" id="IPR041228">
    <property type="entry name" value="Dynein_C"/>
</dbReference>
<gene>
    <name evidence="2" type="ORF">BaRGS_00008010</name>
</gene>
<dbReference type="InterPro" id="IPR026983">
    <property type="entry name" value="DHC"/>
</dbReference>
<dbReference type="PANTHER" id="PTHR45703">
    <property type="entry name" value="DYNEIN HEAVY CHAIN"/>
    <property type="match status" value="1"/>
</dbReference>
<comment type="caution">
    <text evidence="2">The sequence shown here is derived from an EMBL/GenBank/DDBJ whole genome shotgun (WGS) entry which is preliminary data.</text>
</comment>
<accession>A0ABD0LNE8</accession>
<dbReference type="Proteomes" id="UP001519460">
    <property type="component" value="Unassembled WGS sequence"/>
</dbReference>
<dbReference type="InterPro" id="IPR043160">
    <property type="entry name" value="Dynein_C_barrel"/>
</dbReference>
<protein>
    <recommendedName>
        <fullName evidence="1">Dynein heavy chain C-terminal domain-containing protein</fullName>
    </recommendedName>
</protein>
<dbReference type="Gene3D" id="3.10.490.20">
    <property type="match status" value="1"/>
</dbReference>
<dbReference type="EMBL" id="JACVVK020000035">
    <property type="protein sequence ID" value="KAK7500766.1"/>
    <property type="molecule type" value="Genomic_DNA"/>
</dbReference>
<evidence type="ECO:0000313" key="3">
    <source>
        <dbReference type="Proteomes" id="UP001519460"/>
    </source>
</evidence>
<evidence type="ECO:0000313" key="2">
    <source>
        <dbReference type="EMBL" id="KAK7500766.1"/>
    </source>
</evidence>
<evidence type="ECO:0000259" key="1">
    <source>
        <dbReference type="Pfam" id="PF18199"/>
    </source>
</evidence>
<name>A0ABD0LNE8_9CAEN</name>
<sequence>MPMSFIPTQSPAEGTFVHGLQLFNATWDTSHSVLDELLPGDGALQPVPPVWIKPVEASTNQPPSPSHNVYACPLFTCPDVELQQDSNLVAHVPLPTAHPPRLWAQKRVALCCC</sequence>
<dbReference type="Pfam" id="PF18199">
    <property type="entry name" value="Dynein_C"/>
    <property type="match status" value="1"/>
</dbReference>
<reference evidence="2 3" key="1">
    <citation type="journal article" date="2023" name="Sci. Data">
        <title>Genome assembly of the Korean intertidal mud-creeper Batillaria attramentaria.</title>
        <authorList>
            <person name="Patra A.K."/>
            <person name="Ho P.T."/>
            <person name="Jun S."/>
            <person name="Lee S.J."/>
            <person name="Kim Y."/>
            <person name="Won Y.J."/>
        </authorList>
    </citation>
    <scope>NUCLEOTIDE SEQUENCE [LARGE SCALE GENOMIC DNA]</scope>
    <source>
        <strain evidence="2">Wonlab-2016</strain>
    </source>
</reference>